<gene>
    <name evidence="2" type="ORF">A6769_36515</name>
</gene>
<protein>
    <submittedName>
        <fullName evidence="2">S-layer protein</fullName>
    </submittedName>
</protein>
<dbReference type="InterPro" id="IPR051465">
    <property type="entry name" value="Cell_Envelope_Struct_Comp"/>
</dbReference>
<name>A0A367QWR9_NOSPU</name>
<dbReference type="AlphaFoldDB" id="A0A367QWR9"/>
<accession>A0A367QWR9</accession>
<dbReference type="PANTHER" id="PTHR43308">
    <property type="entry name" value="OUTER MEMBRANE PROTEIN ALPHA-RELATED"/>
    <property type="match status" value="1"/>
</dbReference>
<proteinExistence type="predicted"/>
<dbReference type="Pfam" id="PF00395">
    <property type="entry name" value="SLH"/>
    <property type="match status" value="1"/>
</dbReference>
<evidence type="ECO:0000313" key="2">
    <source>
        <dbReference type="EMBL" id="RCJ28658.1"/>
    </source>
</evidence>
<dbReference type="InterPro" id="IPR001119">
    <property type="entry name" value="SLH_dom"/>
</dbReference>
<evidence type="ECO:0000313" key="3">
    <source>
        <dbReference type="Proteomes" id="UP000252085"/>
    </source>
</evidence>
<dbReference type="PANTHER" id="PTHR43308:SF1">
    <property type="entry name" value="OUTER MEMBRANE PROTEIN ALPHA"/>
    <property type="match status" value="1"/>
</dbReference>
<reference evidence="2 3" key="1">
    <citation type="submission" date="2016-04" db="EMBL/GenBank/DDBJ databases">
        <authorList>
            <person name="Evans L.H."/>
            <person name="Alamgir A."/>
            <person name="Owens N."/>
            <person name="Weber N.D."/>
            <person name="Virtaneva K."/>
            <person name="Barbian K."/>
            <person name="Babar A."/>
            <person name="Rosenke K."/>
        </authorList>
    </citation>
    <scope>NUCLEOTIDE SEQUENCE [LARGE SCALE GENOMIC DNA]</scope>
    <source>
        <strain evidence="2">NIES-2108</strain>
    </source>
</reference>
<dbReference type="PROSITE" id="PS51272">
    <property type="entry name" value="SLH"/>
    <property type="match status" value="1"/>
</dbReference>
<dbReference type="EMBL" id="LXQE01000205">
    <property type="protein sequence ID" value="RCJ28658.1"/>
    <property type="molecule type" value="Genomic_DNA"/>
</dbReference>
<sequence>MFKISSIASLLNSATFTTTLALATIIFYPSKSLSQIPSDGRNTVPQAGCLSGYPDGTYQGSRPVTRYEFAAGLNTCLNQLNQLIPANRADLATKQDLEILLKRQRELNQQLQELNERVDTPPATK</sequence>
<dbReference type="Proteomes" id="UP000252085">
    <property type="component" value="Unassembled WGS sequence"/>
</dbReference>
<comment type="caution">
    <text evidence="2">The sequence shown here is derived from an EMBL/GenBank/DDBJ whole genome shotgun (WGS) entry which is preliminary data.</text>
</comment>
<feature type="domain" description="SLH" evidence="1">
    <location>
        <begin position="24"/>
        <end position="87"/>
    </location>
</feature>
<evidence type="ECO:0000259" key="1">
    <source>
        <dbReference type="PROSITE" id="PS51272"/>
    </source>
</evidence>
<organism evidence="2 3">
    <name type="scientific">Nostoc punctiforme NIES-2108</name>
    <dbReference type="NCBI Taxonomy" id="1356359"/>
    <lineage>
        <taxon>Bacteria</taxon>
        <taxon>Bacillati</taxon>
        <taxon>Cyanobacteriota</taxon>
        <taxon>Cyanophyceae</taxon>
        <taxon>Nostocales</taxon>
        <taxon>Nostocaceae</taxon>
        <taxon>Nostoc</taxon>
    </lineage>
</organism>